<dbReference type="InterPro" id="IPR007061">
    <property type="entry name" value="MST-like"/>
</dbReference>
<evidence type="ECO:0000313" key="1">
    <source>
        <dbReference type="EMBL" id="NES31958.1"/>
    </source>
</evidence>
<organism evidence="1 4">
    <name type="scientific">Micromonospora terminaliae</name>
    <dbReference type="NCBI Taxonomy" id="1914461"/>
    <lineage>
        <taxon>Bacteria</taxon>
        <taxon>Bacillati</taxon>
        <taxon>Actinomycetota</taxon>
        <taxon>Actinomycetes</taxon>
        <taxon>Micromonosporales</taxon>
        <taxon>Micromonosporaceae</taxon>
        <taxon>Micromonospora</taxon>
    </lineage>
</organism>
<accession>A0AAJ2ZMG7</accession>
<dbReference type="EMBL" id="CP045309">
    <property type="protein sequence ID" value="QGL47646.1"/>
    <property type="molecule type" value="Genomic_DNA"/>
</dbReference>
<dbReference type="SUPFAM" id="SSF109854">
    <property type="entry name" value="DinB/YfiT-like putative metalloenzymes"/>
    <property type="match status" value="1"/>
</dbReference>
<gene>
    <name evidence="1" type="ORF">G3561_30945</name>
    <name evidence="2" type="ORF">GCE86_11770</name>
</gene>
<name>A0AAJ2ZMG7_9ACTN</name>
<reference evidence="1 4" key="2">
    <citation type="submission" date="2020-02" db="EMBL/GenBank/DDBJ databases">
        <title>WGS of Micromonospora spp. isolated from hot spring.</title>
        <authorList>
            <person name="Thawai C."/>
        </authorList>
    </citation>
    <scope>NUCLEOTIDE SEQUENCE [LARGE SCALE GENOMIC DNA]</scope>
    <source>
        <strain evidence="1 4">TMS7</strain>
    </source>
</reference>
<dbReference type="Proteomes" id="UP000402241">
    <property type="component" value="Chromosome"/>
</dbReference>
<dbReference type="Pfam" id="PF04978">
    <property type="entry name" value="MST"/>
    <property type="match status" value="1"/>
</dbReference>
<reference evidence="2 3" key="1">
    <citation type="submission" date="2019-10" db="EMBL/GenBank/DDBJ databases">
        <title>Genome Sequence of Micromonospora terminaliae DSM 101760.</title>
        <authorList>
            <person name="Guo L."/>
        </authorList>
    </citation>
    <scope>NUCLEOTIDE SEQUENCE [LARGE SCALE GENOMIC DNA]</scope>
    <source>
        <strain evidence="2 3">DSM 101760</strain>
    </source>
</reference>
<sequence>MRVPFPEPGPSSDVPALFLTYLDYYRDTVADRVAGLTDAQVRTALVPSGWTPAELLKHLAFMERRWLVWGFLGEPVPDPWGDRADDRWHVAPGETVAGLVATLHEGGRRTREIVEATPLDSPAALGGRFTDPARRPTLAAILFHVLQEYSRHAGHLDIARELADGRTGE</sequence>
<evidence type="ECO:0000313" key="3">
    <source>
        <dbReference type="Proteomes" id="UP000402241"/>
    </source>
</evidence>
<evidence type="ECO:0000313" key="4">
    <source>
        <dbReference type="Proteomes" id="UP000477779"/>
    </source>
</evidence>
<dbReference type="Proteomes" id="UP000477779">
    <property type="component" value="Unassembled WGS sequence"/>
</dbReference>
<evidence type="ECO:0000313" key="2">
    <source>
        <dbReference type="EMBL" id="QGL47646.1"/>
    </source>
</evidence>
<dbReference type="RefSeq" id="WP_154226984.1">
    <property type="nucleotide sequence ID" value="NZ_CP045309.1"/>
</dbReference>
<dbReference type="EMBL" id="JAAHBZ010000023">
    <property type="protein sequence ID" value="NES31958.1"/>
    <property type="molecule type" value="Genomic_DNA"/>
</dbReference>
<proteinExistence type="predicted"/>
<dbReference type="Gene3D" id="1.20.120.450">
    <property type="entry name" value="dinb family like domain"/>
    <property type="match status" value="1"/>
</dbReference>
<dbReference type="AlphaFoldDB" id="A0AAJ2ZMG7"/>
<protein>
    <submittedName>
        <fullName evidence="2">DUF664 domain-containing protein</fullName>
    </submittedName>
    <submittedName>
        <fullName evidence="1">DinB family protein</fullName>
    </submittedName>
</protein>
<dbReference type="InterPro" id="IPR034660">
    <property type="entry name" value="DinB/YfiT-like"/>
</dbReference>
<keyword evidence="3" id="KW-1185">Reference proteome</keyword>